<keyword evidence="1" id="KW-0472">Membrane</keyword>
<keyword evidence="1" id="KW-0812">Transmembrane</keyword>
<sequence length="74" mass="8549">MPGQGGDKACYLYIPAALIVMSMLRMGRFLQREERQFDWPAYWHIAAACGFSSLPRLTDAYSRFFHHPPTAERI</sequence>
<dbReference type="EMBL" id="CP038008">
    <property type="protein sequence ID" value="QBY28998.1"/>
    <property type="molecule type" value="Genomic_DNA"/>
</dbReference>
<proteinExistence type="predicted"/>
<name>A0A482PEZ6_CITRO</name>
<reference evidence="2" key="1">
    <citation type="submission" date="2019-03" db="EMBL/GenBank/DDBJ databases">
        <title>Complete genome sequence of enteropathogenic Citrobacter rodentium strain DBS100.</title>
        <authorList>
            <person name="Popov G."/>
            <person name="Fiebig A."/>
            <person name="Shideler S."/>
            <person name="Coombes B."/>
            <person name="Savchenko A."/>
        </authorList>
    </citation>
    <scope>NUCLEOTIDE SEQUENCE</scope>
    <source>
        <strain evidence="2">DBS100</strain>
    </source>
</reference>
<dbReference type="AlphaFoldDB" id="A0A482PEZ6"/>
<protein>
    <submittedName>
        <fullName evidence="2">Uncharacterized protein</fullName>
    </submittedName>
</protein>
<keyword evidence="1" id="KW-1133">Transmembrane helix</keyword>
<organism evidence="2">
    <name type="scientific">Citrobacter rodentium</name>
    <dbReference type="NCBI Taxonomy" id="67825"/>
    <lineage>
        <taxon>Bacteria</taxon>
        <taxon>Pseudomonadati</taxon>
        <taxon>Pseudomonadota</taxon>
        <taxon>Gammaproteobacteria</taxon>
        <taxon>Enterobacterales</taxon>
        <taxon>Enterobacteriaceae</taxon>
        <taxon>Citrobacter</taxon>
    </lineage>
</organism>
<evidence type="ECO:0000256" key="1">
    <source>
        <dbReference type="SAM" id="Phobius"/>
    </source>
</evidence>
<dbReference type="RefSeq" id="WP_012906679.1">
    <property type="nucleotide sequence ID" value="NZ_CAJTBI010000047.1"/>
</dbReference>
<evidence type="ECO:0000313" key="2">
    <source>
        <dbReference type="EMBL" id="QBY28998.1"/>
    </source>
</evidence>
<accession>A0A482PEZ6</accession>
<feature type="transmembrane region" description="Helical" evidence="1">
    <location>
        <begin position="12"/>
        <end position="30"/>
    </location>
</feature>
<gene>
    <name evidence="2" type="ORF">E2R62_09065</name>
</gene>